<accession>A0A9P0E9F0</accession>
<protein>
    <submittedName>
        <fullName evidence="1">Uncharacterized protein</fullName>
    </submittedName>
</protein>
<dbReference type="Proteomes" id="UP001152798">
    <property type="component" value="Chromosome 1"/>
</dbReference>
<proteinExistence type="predicted"/>
<evidence type="ECO:0000313" key="2">
    <source>
        <dbReference type="Proteomes" id="UP001152798"/>
    </source>
</evidence>
<dbReference type="EMBL" id="OV725077">
    <property type="protein sequence ID" value="CAH1390942.1"/>
    <property type="molecule type" value="Genomic_DNA"/>
</dbReference>
<keyword evidence="2" id="KW-1185">Reference proteome</keyword>
<dbReference type="AlphaFoldDB" id="A0A9P0E9F0"/>
<gene>
    <name evidence="1" type="ORF">NEZAVI_LOCUS2049</name>
</gene>
<reference evidence="1" key="1">
    <citation type="submission" date="2022-01" db="EMBL/GenBank/DDBJ databases">
        <authorList>
            <person name="King R."/>
        </authorList>
    </citation>
    <scope>NUCLEOTIDE SEQUENCE</scope>
</reference>
<sequence>MTKADAVVVSDLDPSVNIRRCSDQDGESALSDPLIMNPSELVPKFLENF</sequence>
<evidence type="ECO:0000313" key="1">
    <source>
        <dbReference type="EMBL" id="CAH1390942.1"/>
    </source>
</evidence>
<name>A0A9P0E9F0_NEZVI</name>
<organism evidence="1 2">
    <name type="scientific">Nezara viridula</name>
    <name type="common">Southern green stink bug</name>
    <name type="synonym">Cimex viridulus</name>
    <dbReference type="NCBI Taxonomy" id="85310"/>
    <lineage>
        <taxon>Eukaryota</taxon>
        <taxon>Metazoa</taxon>
        <taxon>Ecdysozoa</taxon>
        <taxon>Arthropoda</taxon>
        <taxon>Hexapoda</taxon>
        <taxon>Insecta</taxon>
        <taxon>Pterygota</taxon>
        <taxon>Neoptera</taxon>
        <taxon>Paraneoptera</taxon>
        <taxon>Hemiptera</taxon>
        <taxon>Heteroptera</taxon>
        <taxon>Panheteroptera</taxon>
        <taxon>Pentatomomorpha</taxon>
        <taxon>Pentatomoidea</taxon>
        <taxon>Pentatomidae</taxon>
        <taxon>Pentatominae</taxon>
        <taxon>Nezara</taxon>
    </lineage>
</organism>